<name>A0A7J7NUM6_9MAGN</name>
<keyword evidence="4" id="KW-1185">Reference proteome</keyword>
<gene>
    <name evidence="3" type="ORF">GIB67_014708</name>
</gene>
<dbReference type="SUPFAM" id="SSF53098">
    <property type="entry name" value="Ribonuclease H-like"/>
    <property type="match status" value="1"/>
</dbReference>
<dbReference type="InterPro" id="IPR012337">
    <property type="entry name" value="RNaseH-like_sf"/>
</dbReference>
<dbReference type="InterPro" id="IPR051132">
    <property type="entry name" value="3-5_Exonuclease_domain"/>
</dbReference>
<dbReference type="GO" id="GO:0008408">
    <property type="term" value="F:3'-5' exonuclease activity"/>
    <property type="evidence" value="ECO:0007669"/>
    <property type="project" value="TreeGrafter"/>
</dbReference>
<dbReference type="PANTHER" id="PTHR13620:SF121">
    <property type="entry name" value="EMB|CAB82946.1-RELATED"/>
    <property type="match status" value="1"/>
</dbReference>
<proteinExistence type="predicted"/>
<evidence type="ECO:0000256" key="1">
    <source>
        <dbReference type="ARBA" id="ARBA00022722"/>
    </source>
</evidence>
<dbReference type="PANTHER" id="PTHR13620">
    <property type="entry name" value="3-5 EXONUCLEASE"/>
    <property type="match status" value="1"/>
</dbReference>
<dbReference type="GO" id="GO:0003676">
    <property type="term" value="F:nucleic acid binding"/>
    <property type="evidence" value="ECO:0007669"/>
    <property type="project" value="InterPro"/>
</dbReference>
<dbReference type="AlphaFoldDB" id="A0A7J7NUM6"/>
<dbReference type="Gene3D" id="3.30.420.10">
    <property type="entry name" value="Ribonuclease H-like superfamily/Ribonuclease H"/>
    <property type="match status" value="1"/>
</dbReference>
<evidence type="ECO:0000313" key="3">
    <source>
        <dbReference type="EMBL" id="KAF6170891.1"/>
    </source>
</evidence>
<keyword evidence="2" id="KW-0378">Hydrolase</keyword>
<dbReference type="GO" id="GO:0005737">
    <property type="term" value="C:cytoplasm"/>
    <property type="evidence" value="ECO:0007669"/>
    <property type="project" value="TreeGrafter"/>
</dbReference>
<sequence>MYRQVRRNPHIPIPTPTLTLVNFFDKIIETTVTNKVTVVEEWLCIDNKCLILQLQYRDSFSNSLRSFLNDNAVTFVGVDVGADVSNVRKDYGLICGKTADVKKMAMKSSTWSSTFEGRQPGLKDLSFLMLGLSLDKP</sequence>
<organism evidence="3 4">
    <name type="scientific">Kingdonia uniflora</name>
    <dbReference type="NCBI Taxonomy" id="39325"/>
    <lineage>
        <taxon>Eukaryota</taxon>
        <taxon>Viridiplantae</taxon>
        <taxon>Streptophyta</taxon>
        <taxon>Embryophyta</taxon>
        <taxon>Tracheophyta</taxon>
        <taxon>Spermatophyta</taxon>
        <taxon>Magnoliopsida</taxon>
        <taxon>Ranunculales</taxon>
        <taxon>Circaeasteraceae</taxon>
        <taxon>Kingdonia</taxon>
    </lineage>
</organism>
<dbReference type="OrthoDB" id="446462at2759"/>
<accession>A0A7J7NUM6</accession>
<keyword evidence="1" id="KW-0540">Nuclease</keyword>
<dbReference type="GO" id="GO:0005634">
    <property type="term" value="C:nucleus"/>
    <property type="evidence" value="ECO:0007669"/>
    <property type="project" value="TreeGrafter"/>
</dbReference>
<reference evidence="3 4" key="1">
    <citation type="journal article" date="2020" name="IScience">
        <title>Genome Sequencing of the Endangered Kingdonia uniflora (Circaeasteraceae, Ranunculales) Reveals Potential Mechanisms of Evolutionary Specialization.</title>
        <authorList>
            <person name="Sun Y."/>
            <person name="Deng T."/>
            <person name="Zhang A."/>
            <person name="Moore M.J."/>
            <person name="Landis J.B."/>
            <person name="Lin N."/>
            <person name="Zhang H."/>
            <person name="Zhang X."/>
            <person name="Huang J."/>
            <person name="Zhang X."/>
            <person name="Sun H."/>
            <person name="Wang H."/>
        </authorList>
    </citation>
    <scope>NUCLEOTIDE SEQUENCE [LARGE SCALE GENOMIC DNA]</scope>
    <source>
        <strain evidence="3">TB1705</strain>
        <tissue evidence="3">Leaf</tissue>
    </source>
</reference>
<evidence type="ECO:0000256" key="2">
    <source>
        <dbReference type="ARBA" id="ARBA00022801"/>
    </source>
</evidence>
<dbReference type="EMBL" id="JACGCM010000554">
    <property type="protein sequence ID" value="KAF6170891.1"/>
    <property type="molecule type" value="Genomic_DNA"/>
</dbReference>
<evidence type="ECO:0000313" key="4">
    <source>
        <dbReference type="Proteomes" id="UP000541444"/>
    </source>
</evidence>
<comment type="caution">
    <text evidence="3">The sequence shown here is derived from an EMBL/GenBank/DDBJ whole genome shotgun (WGS) entry which is preliminary data.</text>
</comment>
<protein>
    <submittedName>
        <fullName evidence="3">Uncharacterized protein</fullName>
    </submittedName>
</protein>
<dbReference type="Proteomes" id="UP000541444">
    <property type="component" value="Unassembled WGS sequence"/>
</dbReference>
<dbReference type="InterPro" id="IPR036397">
    <property type="entry name" value="RNaseH_sf"/>
</dbReference>